<dbReference type="GO" id="GO:0008017">
    <property type="term" value="F:microtubule binding"/>
    <property type="evidence" value="ECO:0007669"/>
    <property type="project" value="TreeGrafter"/>
</dbReference>
<feature type="region of interest" description="Disordered" evidence="4">
    <location>
        <begin position="2197"/>
        <end position="2225"/>
    </location>
</feature>
<accession>A0A8J2T2K7</accession>
<dbReference type="PANTHER" id="PTHR13720">
    <property type="entry name" value="WD-40 REPEAT PROTEIN"/>
    <property type="match status" value="1"/>
</dbReference>
<feature type="region of interest" description="Disordered" evidence="4">
    <location>
        <begin position="669"/>
        <end position="697"/>
    </location>
</feature>
<dbReference type="InterPro" id="IPR036322">
    <property type="entry name" value="WD40_repeat_dom_sf"/>
</dbReference>
<evidence type="ECO:0000259" key="5">
    <source>
        <dbReference type="PROSITE" id="PS50222"/>
    </source>
</evidence>
<dbReference type="Gene3D" id="1.10.238.10">
    <property type="entry name" value="EF-hand"/>
    <property type="match status" value="1"/>
</dbReference>
<dbReference type="InterPro" id="IPR015943">
    <property type="entry name" value="WD40/YVTN_repeat-like_dom_sf"/>
</dbReference>
<evidence type="ECO:0000256" key="4">
    <source>
        <dbReference type="SAM" id="MobiDB-lite"/>
    </source>
</evidence>
<dbReference type="PROSITE" id="PS50082">
    <property type="entry name" value="WD_REPEATS_2"/>
    <property type="match status" value="2"/>
</dbReference>
<dbReference type="InterPro" id="IPR050630">
    <property type="entry name" value="WD_repeat_EMAP"/>
</dbReference>
<feature type="region of interest" description="Disordered" evidence="4">
    <location>
        <begin position="887"/>
        <end position="906"/>
    </location>
</feature>
<keyword evidence="7" id="KW-1185">Reference proteome</keyword>
<evidence type="ECO:0000256" key="1">
    <source>
        <dbReference type="ARBA" id="ARBA00022574"/>
    </source>
</evidence>
<dbReference type="InterPro" id="IPR002048">
    <property type="entry name" value="EF_hand_dom"/>
</dbReference>
<dbReference type="EMBL" id="CAKKNE010000006">
    <property type="protein sequence ID" value="CAH0378989.1"/>
    <property type="molecule type" value="Genomic_DNA"/>
</dbReference>
<dbReference type="InterPro" id="IPR005108">
    <property type="entry name" value="HELP"/>
</dbReference>
<evidence type="ECO:0000313" key="6">
    <source>
        <dbReference type="EMBL" id="CAH0378989.1"/>
    </source>
</evidence>
<dbReference type="PANTHER" id="PTHR13720:SF33">
    <property type="entry name" value="HELP DOMAIN-CONTAINING PROTEIN"/>
    <property type="match status" value="1"/>
</dbReference>
<feature type="compositionally biased region" description="Acidic residues" evidence="4">
    <location>
        <begin position="677"/>
        <end position="696"/>
    </location>
</feature>
<dbReference type="Pfam" id="PF23414">
    <property type="entry name" value="Beta-prop_EML_2"/>
    <property type="match status" value="2"/>
</dbReference>
<proteinExistence type="predicted"/>
<dbReference type="Pfam" id="PF03451">
    <property type="entry name" value="HELP"/>
    <property type="match status" value="1"/>
</dbReference>
<feature type="repeat" description="WD" evidence="3">
    <location>
        <begin position="849"/>
        <end position="890"/>
    </location>
</feature>
<dbReference type="SUPFAM" id="SSF50978">
    <property type="entry name" value="WD40 repeat-like"/>
    <property type="match status" value="3"/>
</dbReference>
<feature type="repeat" description="WD" evidence="3">
    <location>
        <begin position="1389"/>
        <end position="1421"/>
    </location>
</feature>
<dbReference type="SMART" id="SM00320">
    <property type="entry name" value="WD40"/>
    <property type="match status" value="20"/>
</dbReference>
<comment type="caution">
    <text evidence="6">The sequence shown here is derived from an EMBL/GenBank/DDBJ whole genome shotgun (WGS) entry which is preliminary data.</text>
</comment>
<keyword evidence="2" id="KW-0677">Repeat</keyword>
<dbReference type="InterPro" id="IPR001680">
    <property type="entry name" value="WD40_rpt"/>
</dbReference>
<reference evidence="6" key="1">
    <citation type="submission" date="2021-11" db="EMBL/GenBank/DDBJ databases">
        <authorList>
            <consortium name="Genoscope - CEA"/>
            <person name="William W."/>
        </authorList>
    </citation>
    <scope>NUCLEOTIDE SEQUENCE</scope>
</reference>
<evidence type="ECO:0000256" key="3">
    <source>
        <dbReference type="PROSITE-ProRule" id="PRU00221"/>
    </source>
</evidence>
<dbReference type="Proteomes" id="UP000789595">
    <property type="component" value="Unassembled WGS sequence"/>
</dbReference>
<dbReference type="InterPro" id="IPR055442">
    <property type="entry name" value="Beta-prop_EML-like_2nd"/>
</dbReference>
<keyword evidence="1 3" id="KW-0853">WD repeat</keyword>
<organism evidence="6 7">
    <name type="scientific">Pelagomonas calceolata</name>
    <dbReference type="NCBI Taxonomy" id="35677"/>
    <lineage>
        <taxon>Eukaryota</taxon>
        <taxon>Sar</taxon>
        <taxon>Stramenopiles</taxon>
        <taxon>Ochrophyta</taxon>
        <taxon>Pelagophyceae</taxon>
        <taxon>Pelagomonadales</taxon>
        <taxon>Pelagomonadaceae</taxon>
        <taxon>Pelagomonas</taxon>
    </lineage>
</organism>
<dbReference type="GO" id="GO:0005509">
    <property type="term" value="F:calcium ion binding"/>
    <property type="evidence" value="ECO:0007669"/>
    <property type="project" value="InterPro"/>
</dbReference>
<dbReference type="Gene3D" id="2.130.10.10">
    <property type="entry name" value="YVTN repeat-like/Quinoprotein amine dehydrogenase"/>
    <property type="match status" value="6"/>
</dbReference>
<feature type="compositionally biased region" description="Acidic residues" evidence="4">
    <location>
        <begin position="2214"/>
        <end position="2225"/>
    </location>
</feature>
<dbReference type="OrthoDB" id="47802at2759"/>
<evidence type="ECO:0000256" key="2">
    <source>
        <dbReference type="ARBA" id="ARBA00022737"/>
    </source>
</evidence>
<dbReference type="SUPFAM" id="SSF47473">
    <property type="entry name" value="EF-hand"/>
    <property type="match status" value="1"/>
</dbReference>
<protein>
    <recommendedName>
        <fullName evidence="5">EF-hand domain-containing protein</fullName>
    </recommendedName>
</protein>
<sequence>MGQVIGKGRIHADAIPFINLEPDRVEKLWSHYKLHSDGFALDPDALQHVLKIIYEDDEAFEQKCRALFAKLDTDRNDLIDALECLATLASASGMKPQRKLTFVFDLYDFSESGELLLDEVTLLLKSTVTGLCKISEGESIPSLKEFEDLARLALKLEPSKDGKAVRDVTSTISRAQFVAYAVANPTISSWLNHYDDLTAPVAVSTEFGLQLLPVSDEYDLYKRKGAFEPRPGLNEAPCLAKYAALTPKVPEGEEFVPRTATDASLELDYVFGFGAPGSRGSAAYTTGDDVAFHAAELAILRSSGDDGVSQQFVRAHDATVTALAVSSDGATVATGQRGDSRIVVWSSSTQSVLGVLKSHTGAVSLLAFSEDGKLASIDSNGGLCVWEDMKRVASASLTTPALGLCWTQTGFVTCSEEGVLFWTRHRGKYVSRCGLNGPAEAYTGCVTLPSGDVLTTTGGGGFVVWRGRNYLRSVDGAHDNAIADLSLVSGEIPLLATCEGSKVKIWKAAELEVVMQLDLTTIPAIGAATTVSLHKSGSKVLVGTSERELYELSALGEGALEPKDEEEGGPTEEVPVGELLNTIAIGPSGSGITDFSSASTKVATLDADGIGRDGTVVVLDLEAKSIVGREVVIGGTSCCLSPDGSQVLVGKENGSGLVFGIADGIMTQAGVLTPPEPEPEPAPEPAEGEEGEEPAPVEEPATVAPISAAQVCRWAEGTLALACGATVYLYGSDFAPKGSASLNADVTAMDFKADGSVLMVATADFDLAFISAEDGSTLPDRKGRNGAWATSTVAIAYGFKGVLASLPHSGRDDPLCYAASGNLCAVGNRFGSIDLLPYPCTEKSSKVTVSGHGAGVAGVSFYGDDGFVSAGLTDGCLILWKVESDEVEDDAAAPEEEEEEEDLGFDKYDATQDAHLAESAEDVSERIRAIRANDSQTLYDLEDQDGEDPTAAWRDAVVEGKGSSAQVVPVDDLSLEWVHGYSGQSMRGNARYASTGEVVYPAASLGLVLDKTAVSERMVRSQKMMSVHAGPITALTTLGDLCATSANASVLIWSSADTSGVQGFSLLHEGCSALAFSQDGRYLAAASCDDAHTLHVFGLGAKQGLVATASTGKDKILDVAFSKDATTIVYGASNSFGVCTLNGSLLTVKRGLFAGQKRQAVFCCAFVSNGDEEKGVVGTQSGSIFTLDGRSLAEENHSHMGGPCYTMWSCTSVEGESDLDSVVLVTGGYDGKVKLFSYDMELRLEFDARQHSVDGSVSSACLNYDRRKVLVGTAGSEIFEFATNDESDLNKGPLVSGHCSGSLKAVACHPILQEVATVGDDGYLRTWSLSSHKQLRKLNVGHASRALAFLPNGHEIGVGLGIEGTDSKDAGKVLIVSMLKPSLEIAKELKDANGAITCISFSPDGCCMAVGSADSNIYVYDTLNSFVLKCTCEGHSDIPRTLDYSSDSLRIMSTSFAEMRCHDARNGDICGYDATMEISDYDGWTAPLGWPVLGCYPPHSDATDINAVCKSSDSTLLATADRSGLVSLYRWPCSQKLPAKTYKGHGGGVAMCRFTPDGAYLATVGESDRCLLQWARRSNGSCAKSKGALPPQTMSDVPPPPDYLEPEDPSSAEPSELVAPSTPPQLSFCYGVPPQLNRVGYSTHGDIVLGLGSKGVVYDKSSHTMRFFSSKNLVSAFACSGAYGAVAEVQGTVHVFDAETGRKCGSLPPSLKAVSHLVFSDDGSTLVGVGVGLNKLLTVASWTSMSGRWEDSVAAAASPIPLTNVGFACWGGPSSLAIGGVGDTDAPDILFCDVSGKNVSQRKTQSLSFAAYTAGGSVSDTILAGTPSGQLEVWAGATEVKRTQTTEAHAGGVTCVSGNISAGRDGWVKVWSSDLECLRSYFVGTAGITSLAVSLTKIATVCDGALVEIVADSGCASTLLQGDGSGQCGLDEKDGTLCITGDGGYVRLFSSTTRQLKTAFSLTGFPSRACAFAPGESTHLAIGIGSGAPSLDVDGKFYVLDLVPDEHGVSLSKIAEGHNAKAYITCASYSPDGQTLALGAADNVIYLHGVNGSTPYELFAVFDKHEAPIRCLDFSSDSSTIRAVCVNNVLKSCKSASGDEVPLSDIAWATARCPVGALVSGLSNASDPPVACAVNDGTIVSASHFGSVSARVWPATDAASAPSTRGHGGPCASIVYASTVASAGAFDGCVLQWNVAPATAAPPPPPDPVVVTEVEPEAEDAPAEE</sequence>
<dbReference type="SUPFAM" id="SSF82171">
    <property type="entry name" value="DPP6 N-terminal domain-like"/>
    <property type="match status" value="1"/>
</dbReference>
<feature type="domain" description="EF-hand" evidence="5">
    <location>
        <begin position="59"/>
        <end position="94"/>
    </location>
</feature>
<name>A0A8J2T2K7_9STRA</name>
<dbReference type="Pfam" id="PF00400">
    <property type="entry name" value="WD40"/>
    <property type="match status" value="3"/>
</dbReference>
<gene>
    <name evidence="6" type="ORF">PECAL_6P05920</name>
</gene>
<evidence type="ECO:0000313" key="7">
    <source>
        <dbReference type="Proteomes" id="UP000789595"/>
    </source>
</evidence>
<dbReference type="PROSITE" id="PS50222">
    <property type="entry name" value="EF_HAND_2"/>
    <property type="match status" value="1"/>
</dbReference>
<feature type="region of interest" description="Disordered" evidence="4">
    <location>
        <begin position="1581"/>
        <end position="1620"/>
    </location>
</feature>
<dbReference type="InterPro" id="IPR011992">
    <property type="entry name" value="EF-hand-dom_pair"/>
</dbReference>
<feature type="compositionally biased region" description="Acidic residues" evidence="4">
    <location>
        <begin position="887"/>
        <end position="903"/>
    </location>
</feature>